<evidence type="ECO:0000313" key="3">
    <source>
        <dbReference type="Proteomes" id="UP000246661"/>
    </source>
</evidence>
<dbReference type="PROSITE" id="PS51257">
    <property type="entry name" value="PROKAR_LIPOPROTEIN"/>
    <property type="match status" value="1"/>
</dbReference>
<evidence type="ECO:0000256" key="1">
    <source>
        <dbReference type="SAM" id="SignalP"/>
    </source>
</evidence>
<comment type="caution">
    <text evidence="2">The sequence shown here is derived from an EMBL/GenBank/DDBJ whole genome shotgun (WGS) entry which is preliminary data.</text>
</comment>
<gene>
    <name evidence="2" type="ORF">JD79_03622</name>
</gene>
<dbReference type="PANTHER" id="PTHR43649:SF14">
    <property type="entry name" value="BLR3389 PROTEIN"/>
    <property type="match status" value="1"/>
</dbReference>
<dbReference type="InterPro" id="IPR050490">
    <property type="entry name" value="Bact_solute-bd_prot1"/>
</dbReference>
<sequence length="437" mass="46356">MTSRRLTRGAASAGALLLAASLVACGSSGPAGAGGGGGGDAAQVWALQDTVLNPIEESSISRFNETSEAGDAELATFGNDPYKQRLRVALSSPEAPDVFFNWGGGNLKEYVDAGAVEDLTPLLEEDPELRDSFIPSVLEAAQLDGKYYGIPMRGVQPVALFYNRAVLDAAEVEVPQTWEQLLAAVDALKAEGVTPIALAGSQSWTELMWIEYLLDRVGGPEVFQAIRDGEPGAWEHPAVLQSLQLVTDLVDRGAFGDDFASVGYDVGGASTILAQGDAGFHLMGSWEYVNQLGQSPEFVEAGDLGWAPFPAVEGGAGDPANVVGNPTNFYSVVADSDHRDVAIEYVTTALNDEQYVEDLVAAGDVPAVAGVRDQLEQAENADYTTWIYDLVEGAPNFQLSWDQDLPADQATEMLTELQRLFLGEQTPEGFVAAMSAA</sequence>
<dbReference type="Proteomes" id="UP000246661">
    <property type="component" value="Unassembled WGS sequence"/>
</dbReference>
<dbReference type="EMBL" id="QGTX01000001">
    <property type="protein sequence ID" value="PWW24442.1"/>
    <property type="molecule type" value="Genomic_DNA"/>
</dbReference>
<dbReference type="Pfam" id="PF01547">
    <property type="entry name" value="SBP_bac_1"/>
    <property type="match status" value="1"/>
</dbReference>
<dbReference type="PANTHER" id="PTHR43649">
    <property type="entry name" value="ARABINOSE-BINDING PROTEIN-RELATED"/>
    <property type="match status" value="1"/>
</dbReference>
<reference evidence="3" key="1">
    <citation type="submission" date="2018-05" db="EMBL/GenBank/DDBJ databases">
        <authorList>
            <person name="Klenk H.-P."/>
            <person name="Huntemann M."/>
            <person name="Clum A."/>
            <person name="Pillay M."/>
            <person name="Palaniappan K."/>
            <person name="Varghese N."/>
            <person name="Mikhailova N."/>
            <person name="Stamatis D."/>
            <person name="Reddy T."/>
            <person name="Daum C."/>
            <person name="Shapiro N."/>
            <person name="Ivanova N."/>
            <person name="Kyrpides N."/>
            <person name="Woyke T."/>
        </authorList>
    </citation>
    <scope>NUCLEOTIDE SEQUENCE [LARGE SCALE GENOMIC DNA]</scope>
    <source>
        <strain evidence="3">DSM 45417</strain>
    </source>
</reference>
<feature type="signal peptide" evidence="1">
    <location>
        <begin position="1"/>
        <end position="33"/>
    </location>
</feature>
<dbReference type="Gene3D" id="3.40.190.10">
    <property type="entry name" value="Periplasmic binding protein-like II"/>
    <property type="match status" value="2"/>
</dbReference>
<name>A0A317QM49_9ACTN</name>
<organism evidence="2 3">
    <name type="scientific">Geodermatophilus normandii</name>
    <dbReference type="NCBI Taxonomy" id="1137989"/>
    <lineage>
        <taxon>Bacteria</taxon>
        <taxon>Bacillati</taxon>
        <taxon>Actinomycetota</taxon>
        <taxon>Actinomycetes</taxon>
        <taxon>Geodermatophilales</taxon>
        <taxon>Geodermatophilaceae</taxon>
        <taxon>Geodermatophilus</taxon>
    </lineage>
</organism>
<keyword evidence="1" id="KW-0732">Signal</keyword>
<dbReference type="RefSeq" id="WP_110006628.1">
    <property type="nucleotide sequence ID" value="NZ_QGTX01000001.1"/>
</dbReference>
<dbReference type="AlphaFoldDB" id="A0A317QM49"/>
<proteinExistence type="predicted"/>
<protein>
    <submittedName>
        <fullName evidence="2">Carbohydrate ABC transporter substrate-binding protein (CUT1 family)</fullName>
    </submittedName>
</protein>
<keyword evidence="3" id="KW-1185">Reference proteome</keyword>
<accession>A0A317QM49</accession>
<feature type="chain" id="PRO_5016334668" evidence="1">
    <location>
        <begin position="34"/>
        <end position="437"/>
    </location>
</feature>
<dbReference type="SUPFAM" id="SSF53850">
    <property type="entry name" value="Periplasmic binding protein-like II"/>
    <property type="match status" value="1"/>
</dbReference>
<dbReference type="OrthoDB" id="8317736at2"/>
<evidence type="ECO:0000313" key="2">
    <source>
        <dbReference type="EMBL" id="PWW24442.1"/>
    </source>
</evidence>
<dbReference type="InterPro" id="IPR006059">
    <property type="entry name" value="SBP"/>
</dbReference>